<gene>
    <name evidence="7" type="ORF">CBOVIS_LOCUS9872</name>
</gene>
<dbReference type="Gene3D" id="1.10.630.10">
    <property type="entry name" value="Cytochrome P450"/>
    <property type="match status" value="1"/>
</dbReference>
<organism evidence="7 8">
    <name type="scientific">Caenorhabditis bovis</name>
    <dbReference type="NCBI Taxonomy" id="2654633"/>
    <lineage>
        <taxon>Eukaryota</taxon>
        <taxon>Metazoa</taxon>
        <taxon>Ecdysozoa</taxon>
        <taxon>Nematoda</taxon>
        <taxon>Chromadorea</taxon>
        <taxon>Rhabditida</taxon>
        <taxon>Rhabditina</taxon>
        <taxon>Rhabditomorpha</taxon>
        <taxon>Rhabditoidea</taxon>
        <taxon>Rhabditidae</taxon>
        <taxon>Peloderinae</taxon>
        <taxon>Caenorhabditis</taxon>
    </lineage>
</organism>
<dbReference type="GO" id="GO:0005506">
    <property type="term" value="F:iron ion binding"/>
    <property type="evidence" value="ECO:0007669"/>
    <property type="project" value="InterPro"/>
</dbReference>
<dbReference type="EMBL" id="CADEPM010000006">
    <property type="protein sequence ID" value="CAB3408038.1"/>
    <property type="molecule type" value="Genomic_DNA"/>
</dbReference>
<evidence type="ECO:0000256" key="1">
    <source>
        <dbReference type="ARBA" id="ARBA00010617"/>
    </source>
</evidence>
<dbReference type="PROSITE" id="PS00086">
    <property type="entry name" value="CYTOCHROME_P450"/>
    <property type="match status" value="1"/>
</dbReference>
<evidence type="ECO:0000256" key="5">
    <source>
        <dbReference type="PIRSR" id="PIRSR602401-1"/>
    </source>
</evidence>
<dbReference type="Pfam" id="PF00067">
    <property type="entry name" value="p450"/>
    <property type="match status" value="1"/>
</dbReference>
<keyword evidence="6" id="KW-0560">Oxidoreductase</keyword>
<dbReference type="PANTHER" id="PTHR24300:SF338">
    <property type="entry name" value="CYTOCHROME P450 CYP36A1-RELATED"/>
    <property type="match status" value="1"/>
</dbReference>
<dbReference type="PRINTS" id="PR00463">
    <property type="entry name" value="EP450I"/>
</dbReference>
<evidence type="ECO:0000313" key="7">
    <source>
        <dbReference type="EMBL" id="CAB3408038.1"/>
    </source>
</evidence>
<evidence type="ECO:0000313" key="8">
    <source>
        <dbReference type="Proteomes" id="UP000494206"/>
    </source>
</evidence>
<evidence type="ECO:0000256" key="2">
    <source>
        <dbReference type="ARBA" id="ARBA00022723"/>
    </source>
</evidence>
<protein>
    <recommendedName>
        <fullName evidence="9">Cytochrome P450</fullName>
    </recommendedName>
</protein>
<evidence type="ECO:0000256" key="6">
    <source>
        <dbReference type="RuleBase" id="RU000461"/>
    </source>
</evidence>
<dbReference type="InterPro" id="IPR001128">
    <property type="entry name" value="Cyt_P450"/>
</dbReference>
<sequence length="494" mass="57047">MIFAQIAIFVIIVMLLCCKFANRMRGLPAGPTPWPFVGNVWQAPMENIDLVLNEFKKKYGGIFTLWLPYPTVVIADHEMLKRNIVRNGEAFSGRPDTFIMDMLVQGNYGLFFMENYWWKAQRRFTTHIFRSLGVGQAGTQDTIASLATSLVDKVQSENGNAFELRPYLVHVVGNVIHKHLFGFTREWEETDIHDFHVAINEVLENFTSPKTQLLDAWPWLAYLDRPLSLGIPTATRANDAILLTLEQALAEHKSSINYDEEPSSYMDAFLKEIKSRAAENALVDGFTEKQLIVAIYDLYSAGMETIIIVIRFAFLYLINNPEMQMRIHEEIDREIGRERQIVMDDQKRLPYTCAFLQEVYRLGYVLPVNFLRSTLQHVPDCEGYSLQPGTRVIAQFQSVHVDKKHFDDPQVFRPERFLNENGDYVRDDRVNPFSLGKRSCLGENLARMEVFLYFCTLVQHFEWKPERANSPPPVEVITSSLRAPRSFKLCALRR</sequence>
<dbReference type="AlphaFoldDB" id="A0A8S1F360"/>
<dbReference type="CDD" id="cd20617">
    <property type="entry name" value="CYP1_2-like"/>
    <property type="match status" value="1"/>
</dbReference>
<dbReference type="GO" id="GO:0020037">
    <property type="term" value="F:heme binding"/>
    <property type="evidence" value="ECO:0007669"/>
    <property type="project" value="InterPro"/>
</dbReference>
<dbReference type="GO" id="GO:0006805">
    <property type="term" value="P:xenobiotic metabolic process"/>
    <property type="evidence" value="ECO:0007669"/>
    <property type="project" value="TreeGrafter"/>
</dbReference>
<name>A0A8S1F360_9PELO</name>
<dbReference type="OrthoDB" id="5836879at2759"/>
<dbReference type="GO" id="GO:0005737">
    <property type="term" value="C:cytoplasm"/>
    <property type="evidence" value="ECO:0007669"/>
    <property type="project" value="TreeGrafter"/>
</dbReference>
<keyword evidence="8" id="KW-1185">Reference proteome</keyword>
<accession>A0A8S1F360</accession>
<evidence type="ECO:0000256" key="3">
    <source>
        <dbReference type="ARBA" id="ARBA00023004"/>
    </source>
</evidence>
<dbReference type="InterPro" id="IPR017972">
    <property type="entry name" value="Cyt_P450_CS"/>
</dbReference>
<keyword evidence="2 5" id="KW-0479">Metal-binding</keyword>
<evidence type="ECO:0008006" key="9">
    <source>
        <dbReference type="Google" id="ProtNLM"/>
    </source>
</evidence>
<dbReference type="PANTHER" id="PTHR24300">
    <property type="entry name" value="CYTOCHROME P450 508A4-RELATED"/>
    <property type="match status" value="1"/>
</dbReference>
<dbReference type="GO" id="GO:0006082">
    <property type="term" value="P:organic acid metabolic process"/>
    <property type="evidence" value="ECO:0007669"/>
    <property type="project" value="TreeGrafter"/>
</dbReference>
<evidence type="ECO:0000256" key="4">
    <source>
        <dbReference type="ARBA" id="ARBA00023033"/>
    </source>
</evidence>
<comment type="caution">
    <text evidence="7">The sequence shown here is derived from an EMBL/GenBank/DDBJ whole genome shotgun (WGS) entry which is preliminary data.</text>
</comment>
<comment type="similarity">
    <text evidence="1 6">Belongs to the cytochrome P450 family.</text>
</comment>
<dbReference type="InterPro" id="IPR036396">
    <property type="entry name" value="Cyt_P450_sf"/>
</dbReference>
<keyword evidence="4 6" id="KW-0503">Monooxygenase</keyword>
<dbReference type="SUPFAM" id="SSF48264">
    <property type="entry name" value="Cytochrome P450"/>
    <property type="match status" value="1"/>
</dbReference>
<dbReference type="Proteomes" id="UP000494206">
    <property type="component" value="Unassembled WGS sequence"/>
</dbReference>
<feature type="binding site" description="axial binding residue" evidence="5">
    <location>
        <position position="440"/>
    </location>
    <ligand>
        <name>heme</name>
        <dbReference type="ChEBI" id="CHEBI:30413"/>
    </ligand>
    <ligandPart>
        <name>Fe</name>
        <dbReference type="ChEBI" id="CHEBI:18248"/>
    </ligandPart>
</feature>
<dbReference type="InterPro" id="IPR050182">
    <property type="entry name" value="Cytochrome_P450_fam2"/>
</dbReference>
<proteinExistence type="inferred from homology"/>
<dbReference type="FunFam" id="1.10.630.10:FF:000125">
    <property type="entry name" value="Probable cytochrome P450 CYP36A1"/>
    <property type="match status" value="1"/>
</dbReference>
<dbReference type="InterPro" id="IPR002401">
    <property type="entry name" value="Cyt_P450_E_grp-I"/>
</dbReference>
<keyword evidence="5 6" id="KW-0349">Heme</keyword>
<comment type="cofactor">
    <cofactor evidence="5">
        <name>heme</name>
        <dbReference type="ChEBI" id="CHEBI:30413"/>
    </cofactor>
</comment>
<dbReference type="GO" id="GO:0016712">
    <property type="term" value="F:oxidoreductase activity, acting on paired donors, with incorporation or reduction of molecular oxygen, reduced flavin or flavoprotein as one donor, and incorporation of one atom of oxygen"/>
    <property type="evidence" value="ECO:0007669"/>
    <property type="project" value="TreeGrafter"/>
</dbReference>
<keyword evidence="3 5" id="KW-0408">Iron</keyword>
<reference evidence="7 8" key="1">
    <citation type="submission" date="2020-04" db="EMBL/GenBank/DDBJ databases">
        <authorList>
            <person name="Laetsch R D."/>
            <person name="Stevens L."/>
            <person name="Kumar S."/>
            <person name="Blaxter L. M."/>
        </authorList>
    </citation>
    <scope>NUCLEOTIDE SEQUENCE [LARGE SCALE GENOMIC DNA]</scope>
</reference>
<dbReference type="PRINTS" id="PR00385">
    <property type="entry name" value="P450"/>
</dbReference>